<dbReference type="Proteomes" id="UP001595704">
    <property type="component" value="Unassembled WGS sequence"/>
</dbReference>
<sequence>MLEVAAGGFILFFVIPAAIRVIFAILEAIGNWGARSGDNKAATEAEVKKFWDEYYSWDAETQIRYHVYCRLNKFKEAVDGGRYRREINRRVKIARNKGNEAKDGR</sequence>
<keyword evidence="1" id="KW-1133">Transmembrane helix</keyword>
<comment type="caution">
    <text evidence="2">The sequence shown here is derived from an EMBL/GenBank/DDBJ whole genome shotgun (WGS) entry which is preliminary data.</text>
</comment>
<keyword evidence="3" id="KW-1185">Reference proteome</keyword>
<evidence type="ECO:0000313" key="2">
    <source>
        <dbReference type="EMBL" id="MFC3637968.1"/>
    </source>
</evidence>
<keyword evidence="1" id="KW-0472">Membrane</keyword>
<accession>A0ABV7UHG3</accession>
<organism evidence="2 3">
    <name type="scientific">Camelimonas fluminis</name>
    <dbReference type="NCBI Taxonomy" id="1576911"/>
    <lineage>
        <taxon>Bacteria</taxon>
        <taxon>Pseudomonadati</taxon>
        <taxon>Pseudomonadota</taxon>
        <taxon>Alphaproteobacteria</taxon>
        <taxon>Hyphomicrobiales</taxon>
        <taxon>Chelatococcaceae</taxon>
        <taxon>Camelimonas</taxon>
    </lineage>
</organism>
<feature type="transmembrane region" description="Helical" evidence="1">
    <location>
        <begin position="6"/>
        <end position="26"/>
    </location>
</feature>
<dbReference type="RefSeq" id="WP_191320804.1">
    <property type="nucleotide sequence ID" value="NZ_BNCG01000025.1"/>
</dbReference>
<gene>
    <name evidence="2" type="ORF">ACFONL_11395</name>
</gene>
<keyword evidence="1" id="KW-0812">Transmembrane</keyword>
<reference evidence="3" key="1">
    <citation type="journal article" date="2019" name="Int. J. Syst. Evol. Microbiol.">
        <title>The Global Catalogue of Microorganisms (GCM) 10K type strain sequencing project: providing services to taxonomists for standard genome sequencing and annotation.</title>
        <authorList>
            <consortium name="The Broad Institute Genomics Platform"/>
            <consortium name="The Broad Institute Genome Sequencing Center for Infectious Disease"/>
            <person name="Wu L."/>
            <person name="Ma J."/>
        </authorList>
    </citation>
    <scope>NUCLEOTIDE SEQUENCE [LARGE SCALE GENOMIC DNA]</scope>
    <source>
        <strain evidence="3">KCTC 42282</strain>
    </source>
</reference>
<proteinExistence type="predicted"/>
<evidence type="ECO:0000256" key="1">
    <source>
        <dbReference type="SAM" id="Phobius"/>
    </source>
</evidence>
<protein>
    <submittedName>
        <fullName evidence="2">Uncharacterized protein</fullName>
    </submittedName>
</protein>
<evidence type="ECO:0000313" key="3">
    <source>
        <dbReference type="Proteomes" id="UP001595704"/>
    </source>
</evidence>
<name>A0ABV7UHG3_9HYPH</name>
<dbReference type="EMBL" id="JBHRYC010000055">
    <property type="protein sequence ID" value="MFC3637968.1"/>
    <property type="molecule type" value="Genomic_DNA"/>
</dbReference>